<protein>
    <submittedName>
        <fullName evidence="1">Uncharacterized protein</fullName>
    </submittedName>
</protein>
<dbReference type="AlphaFoldDB" id="A0A0A8Y7B2"/>
<accession>A0A0A8Y7B2</accession>
<dbReference type="EMBL" id="GBRH01275879">
    <property type="protein sequence ID" value="JAD22016.1"/>
    <property type="molecule type" value="Transcribed_RNA"/>
</dbReference>
<reference evidence="1" key="1">
    <citation type="submission" date="2014-09" db="EMBL/GenBank/DDBJ databases">
        <authorList>
            <person name="Magalhaes I.L.F."/>
            <person name="Oliveira U."/>
            <person name="Santos F.R."/>
            <person name="Vidigal T.H.D.A."/>
            <person name="Brescovit A.D."/>
            <person name="Santos A.J."/>
        </authorList>
    </citation>
    <scope>NUCLEOTIDE SEQUENCE</scope>
    <source>
        <tissue evidence="1">Shoot tissue taken approximately 20 cm above the soil surface</tissue>
    </source>
</reference>
<proteinExistence type="predicted"/>
<sequence>MIPSKINHTGRDEISCSIASSTSEIDPKYLNDQDLRLNG</sequence>
<evidence type="ECO:0000313" key="1">
    <source>
        <dbReference type="EMBL" id="JAD22016.1"/>
    </source>
</evidence>
<name>A0A0A8Y7B2_ARUDO</name>
<reference evidence="1" key="2">
    <citation type="journal article" date="2015" name="Data Brief">
        <title>Shoot transcriptome of the giant reed, Arundo donax.</title>
        <authorList>
            <person name="Barrero R.A."/>
            <person name="Guerrero F.D."/>
            <person name="Moolhuijzen P."/>
            <person name="Goolsby J.A."/>
            <person name="Tidwell J."/>
            <person name="Bellgard S.E."/>
            <person name="Bellgard M.I."/>
        </authorList>
    </citation>
    <scope>NUCLEOTIDE SEQUENCE</scope>
    <source>
        <tissue evidence="1">Shoot tissue taken approximately 20 cm above the soil surface</tissue>
    </source>
</reference>
<organism evidence="1">
    <name type="scientific">Arundo donax</name>
    <name type="common">Giant reed</name>
    <name type="synonym">Donax arundinaceus</name>
    <dbReference type="NCBI Taxonomy" id="35708"/>
    <lineage>
        <taxon>Eukaryota</taxon>
        <taxon>Viridiplantae</taxon>
        <taxon>Streptophyta</taxon>
        <taxon>Embryophyta</taxon>
        <taxon>Tracheophyta</taxon>
        <taxon>Spermatophyta</taxon>
        <taxon>Magnoliopsida</taxon>
        <taxon>Liliopsida</taxon>
        <taxon>Poales</taxon>
        <taxon>Poaceae</taxon>
        <taxon>PACMAD clade</taxon>
        <taxon>Arundinoideae</taxon>
        <taxon>Arundineae</taxon>
        <taxon>Arundo</taxon>
    </lineage>
</organism>